<dbReference type="AlphaFoldDB" id="A0A0K2VJ22"/>
<organism evidence="1">
    <name type="scientific">Lepeophtheirus salmonis</name>
    <name type="common">Salmon louse</name>
    <name type="synonym">Caligus salmonis</name>
    <dbReference type="NCBI Taxonomy" id="72036"/>
    <lineage>
        <taxon>Eukaryota</taxon>
        <taxon>Metazoa</taxon>
        <taxon>Ecdysozoa</taxon>
        <taxon>Arthropoda</taxon>
        <taxon>Crustacea</taxon>
        <taxon>Multicrustacea</taxon>
        <taxon>Hexanauplia</taxon>
        <taxon>Copepoda</taxon>
        <taxon>Siphonostomatoida</taxon>
        <taxon>Caligidae</taxon>
        <taxon>Lepeophtheirus</taxon>
    </lineage>
</organism>
<protein>
    <submittedName>
        <fullName evidence="1">Uncharacterized protein</fullName>
    </submittedName>
</protein>
<name>A0A0K2VJ22_LEPSM</name>
<feature type="non-terminal residue" evidence="1">
    <location>
        <position position="1"/>
    </location>
</feature>
<reference evidence="1" key="1">
    <citation type="submission" date="2014-05" db="EMBL/GenBank/DDBJ databases">
        <authorList>
            <person name="Chronopoulou M."/>
        </authorList>
    </citation>
    <scope>NUCLEOTIDE SEQUENCE</scope>
    <source>
        <tissue evidence="1">Whole organism</tissue>
    </source>
</reference>
<proteinExistence type="predicted"/>
<evidence type="ECO:0000313" key="1">
    <source>
        <dbReference type="EMBL" id="CDW50444.1"/>
    </source>
</evidence>
<dbReference type="EMBL" id="HACA01033083">
    <property type="protein sequence ID" value="CDW50444.1"/>
    <property type="molecule type" value="Transcribed_RNA"/>
</dbReference>
<sequence length="100" mass="11773">VISKLKYIFFEDFRVVDLLSSTRSLYHSHCYPHPAGNREMAYQFANVREYPFSCHCSTYTHVHPPRYFPLQFANGIFHFNLPSLLLYSSSHKTFTSDIFS</sequence>
<accession>A0A0K2VJ22</accession>